<proteinExistence type="predicted"/>
<evidence type="ECO:0000256" key="1">
    <source>
        <dbReference type="SAM" id="SignalP"/>
    </source>
</evidence>
<dbReference type="RefSeq" id="WP_139170364.1">
    <property type="nucleotide sequence ID" value="NZ_BKAT01000049.1"/>
</dbReference>
<reference evidence="4" key="1">
    <citation type="submission" date="2016-10" db="EMBL/GenBank/DDBJ databases">
        <authorList>
            <person name="Varghese N."/>
            <person name="Submissions S."/>
        </authorList>
    </citation>
    <scope>NUCLEOTIDE SEQUENCE [LARGE SCALE GENOMIC DNA]</scope>
    <source>
        <strain evidence="4">DSM 23920</strain>
    </source>
</reference>
<keyword evidence="1" id="KW-0732">Signal</keyword>
<evidence type="ECO:0000313" key="3">
    <source>
        <dbReference type="EMBL" id="SEB01434.1"/>
    </source>
</evidence>
<feature type="domain" description="Copper-binding protein MbnP-like" evidence="2">
    <location>
        <begin position="23"/>
        <end position="215"/>
    </location>
</feature>
<protein>
    <recommendedName>
        <fullName evidence="2">Copper-binding protein MbnP-like domain-containing protein</fullName>
    </recommendedName>
</protein>
<evidence type="ECO:0000259" key="2">
    <source>
        <dbReference type="Pfam" id="PF20243"/>
    </source>
</evidence>
<name>A0A1H4FVW7_9BACT</name>
<organism evidence="3 4">
    <name type="scientific">Chitinophaga terrae</name>
    <name type="common">ex Kim and Jung 2007</name>
    <dbReference type="NCBI Taxonomy" id="408074"/>
    <lineage>
        <taxon>Bacteria</taxon>
        <taxon>Pseudomonadati</taxon>
        <taxon>Bacteroidota</taxon>
        <taxon>Chitinophagia</taxon>
        <taxon>Chitinophagales</taxon>
        <taxon>Chitinophagaceae</taxon>
        <taxon>Chitinophaga</taxon>
    </lineage>
</organism>
<dbReference type="OrthoDB" id="1422031at2"/>
<feature type="chain" id="PRO_5011690987" description="Copper-binding protein MbnP-like domain-containing protein" evidence="1">
    <location>
        <begin position="21"/>
        <end position="242"/>
    </location>
</feature>
<keyword evidence="4" id="KW-1185">Reference proteome</keyword>
<feature type="signal peptide" evidence="1">
    <location>
        <begin position="1"/>
        <end position="20"/>
    </location>
</feature>
<dbReference type="STRING" id="408074.SAMN05660909_04720"/>
<dbReference type="AlphaFoldDB" id="A0A1H4FVW7"/>
<dbReference type="InterPro" id="IPR046863">
    <property type="entry name" value="MbnP-like_dom"/>
</dbReference>
<accession>A0A1H4FVW7</accession>
<dbReference type="Pfam" id="PF20243">
    <property type="entry name" value="MbnP"/>
    <property type="match status" value="1"/>
</dbReference>
<evidence type="ECO:0000313" key="4">
    <source>
        <dbReference type="Proteomes" id="UP000199656"/>
    </source>
</evidence>
<dbReference type="Proteomes" id="UP000199656">
    <property type="component" value="Unassembled WGS sequence"/>
</dbReference>
<sequence>MILRIFLCMILAGSAVQVMGQSASLELSVTHQFGGKPLQRGMPYLAPAGDTFTISRFRYFISNFSLLDMNGKETALPPAYFLVDDAKEESKIMTLKDVPPGSYKSIRFLIGVDSIKNVSGPQSGALAVESGMFWSWNSGYIMAQLEGHSPVIKSPTREFVFHVGGYRQKDQVLKFVTLSFPAPVQITGSQNKRISMTADVNKWFLPDTVGFLHQPVVMAPGPQARKLAANYRHMFTITSVGE</sequence>
<gene>
    <name evidence="3" type="ORF">SAMN05660909_04720</name>
</gene>
<dbReference type="EMBL" id="FNRL01000029">
    <property type="protein sequence ID" value="SEB01434.1"/>
    <property type="molecule type" value="Genomic_DNA"/>
</dbReference>